<name>A0A136WAX7_9FIRM</name>
<evidence type="ECO:0000313" key="1">
    <source>
        <dbReference type="EMBL" id="KXL51663.1"/>
    </source>
</evidence>
<reference evidence="1 2" key="1">
    <citation type="submission" date="2016-01" db="EMBL/GenBank/DDBJ databases">
        <title>Genome sequence of Clostridium neopropionicum X4, DSM-3847.</title>
        <authorList>
            <person name="Poehlein A."/>
            <person name="Beck M.H."/>
            <person name="Bengelsdorf F.R."/>
            <person name="Daniel R."/>
            <person name="Duerre P."/>
        </authorList>
    </citation>
    <scope>NUCLEOTIDE SEQUENCE [LARGE SCALE GENOMIC DNA]</scope>
    <source>
        <strain evidence="1 2">DSM-3847</strain>
    </source>
</reference>
<gene>
    <name evidence="1" type="ORF">CLNEO_29770</name>
</gene>
<organism evidence="1 2">
    <name type="scientific">Anaerotignum neopropionicum</name>
    <dbReference type="NCBI Taxonomy" id="36847"/>
    <lineage>
        <taxon>Bacteria</taxon>
        <taxon>Bacillati</taxon>
        <taxon>Bacillota</taxon>
        <taxon>Clostridia</taxon>
        <taxon>Lachnospirales</taxon>
        <taxon>Anaerotignaceae</taxon>
        <taxon>Anaerotignum</taxon>
    </lineage>
</organism>
<keyword evidence="2" id="KW-1185">Reference proteome</keyword>
<accession>A0A136WAX7</accession>
<protein>
    <submittedName>
        <fullName evidence="1">Uncharacterized protein</fullName>
    </submittedName>
</protein>
<dbReference type="AlphaFoldDB" id="A0A136WAX7"/>
<proteinExistence type="predicted"/>
<dbReference type="STRING" id="36847.CLNEO_29770"/>
<comment type="caution">
    <text evidence="1">The sequence shown here is derived from an EMBL/GenBank/DDBJ whole genome shotgun (WGS) entry which is preliminary data.</text>
</comment>
<dbReference type="Proteomes" id="UP000070539">
    <property type="component" value="Unassembled WGS sequence"/>
</dbReference>
<sequence>MSVGSFCFPAATIQAGKAGDFMKFRKTRQEEREVYRYSEGRLCDFLQMFQVPFKKSSKMTKLTFIRSNQIHLLKSYGYSYIIYCVFLYPHGGEVVEQFAGIYLSAGSVIQMGRIRTARASILPSWAHSGGFPFWSLMGHSRRCPKAF</sequence>
<dbReference type="EMBL" id="LRVM01000020">
    <property type="protein sequence ID" value="KXL51663.1"/>
    <property type="molecule type" value="Genomic_DNA"/>
</dbReference>
<evidence type="ECO:0000313" key="2">
    <source>
        <dbReference type="Proteomes" id="UP000070539"/>
    </source>
</evidence>